<keyword evidence="3" id="KW-1185">Reference proteome</keyword>
<reference evidence="2 3" key="1">
    <citation type="journal article" date="2021" name="Elife">
        <title>Chloroplast acquisition without the gene transfer in kleptoplastic sea slugs, Plakobranchus ocellatus.</title>
        <authorList>
            <person name="Maeda T."/>
            <person name="Takahashi S."/>
            <person name="Yoshida T."/>
            <person name="Shimamura S."/>
            <person name="Takaki Y."/>
            <person name="Nagai Y."/>
            <person name="Toyoda A."/>
            <person name="Suzuki Y."/>
            <person name="Arimoto A."/>
            <person name="Ishii H."/>
            <person name="Satoh N."/>
            <person name="Nishiyama T."/>
            <person name="Hasebe M."/>
            <person name="Maruyama T."/>
            <person name="Minagawa J."/>
            <person name="Obokata J."/>
            <person name="Shigenobu S."/>
        </authorList>
    </citation>
    <scope>NUCLEOTIDE SEQUENCE [LARGE SCALE GENOMIC DNA]</scope>
</reference>
<dbReference type="EMBL" id="BLXT01004580">
    <property type="protein sequence ID" value="GFO14722.1"/>
    <property type="molecule type" value="Genomic_DNA"/>
</dbReference>
<feature type="region of interest" description="Disordered" evidence="1">
    <location>
        <begin position="94"/>
        <end position="128"/>
    </location>
</feature>
<dbReference type="AlphaFoldDB" id="A0AAV4B5E4"/>
<sequence>MGVVQAEFQEIYDRHFRVDRANPAAARQTLKHFWRPRGRLQSVNGGRHRDSRVFLVAAILTLESIYGRVILACYTGLAPRTRDRRVSADLRAKSLSIVPPTPREKKGEIETWREKKENDRMRKSDRQP</sequence>
<evidence type="ECO:0000313" key="3">
    <source>
        <dbReference type="Proteomes" id="UP000735302"/>
    </source>
</evidence>
<evidence type="ECO:0008006" key="4">
    <source>
        <dbReference type="Google" id="ProtNLM"/>
    </source>
</evidence>
<dbReference type="Proteomes" id="UP000735302">
    <property type="component" value="Unassembled WGS sequence"/>
</dbReference>
<organism evidence="2 3">
    <name type="scientific">Plakobranchus ocellatus</name>
    <dbReference type="NCBI Taxonomy" id="259542"/>
    <lineage>
        <taxon>Eukaryota</taxon>
        <taxon>Metazoa</taxon>
        <taxon>Spiralia</taxon>
        <taxon>Lophotrochozoa</taxon>
        <taxon>Mollusca</taxon>
        <taxon>Gastropoda</taxon>
        <taxon>Heterobranchia</taxon>
        <taxon>Euthyneura</taxon>
        <taxon>Panpulmonata</taxon>
        <taxon>Sacoglossa</taxon>
        <taxon>Placobranchoidea</taxon>
        <taxon>Plakobranchidae</taxon>
        <taxon>Plakobranchus</taxon>
    </lineage>
</organism>
<evidence type="ECO:0000313" key="2">
    <source>
        <dbReference type="EMBL" id="GFO14722.1"/>
    </source>
</evidence>
<accession>A0AAV4B5E4</accession>
<feature type="compositionally biased region" description="Basic and acidic residues" evidence="1">
    <location>
        <begin position="102"/>
        <end position="128"/>
    </location>
</feature>
<name>A0AAV4B5E4_9GAST</name>
<proteinExistence type="predicted"/>
<comment type="caution">
    <text evidence="2">The sequence shown here is derived from an EMBL/GenBank/DDBJ whole genome shotgun (WGS) entry which is preliminary data.</text>
</comment>
<protein>
    <recommendedName>
        <fullName evidence="4">DUF4817 domain-containing protein</fullName>
    </recommendedName>
</protein>
<evidence type="ECO:0000256" key="1">
    <source>
        <dbReference type="SAM" id="MobiDB-lite"/>
    </source>
</evidence>
<gene>
    <name evidence="2" type="ORF">PoB_004122700</name>
</gene>